<dbReference type="PANTHER" id="PTHR24034">
    <property type="entry name" value="EGF-LIKE DOMAIN-CONTAINING PROTEIN"/>
    <property type="match status" value="1"/>
</dbReference>
<dbReference type="SUPFAM" id="SSF57196">
    <property type="entry name" value="EGF/Laminin"/>
    <property type="match status" value="2"/>
</dbReference>
<dbReference type="PROSITE" id="PS00010">
    <property type="entry name" value="ASX_HYDROXYL"/>
    <property type="match status" value="2"/>
</dbReference>
<dbReference type="InterPro" id="IPR000152">
    <property type="entry name" value="EGF-type_Asp/Asn_hydroxyl_site"/>
</dbReference>
<dbReference type="SMART" id="SM00181">
    <property type="entry name" value="EGF"/>
    <property type="match status" value="3"/>
</dbReference>
<dbReference type="SMART" id="SM00179">
    <property type="entry name" value="EGF_CA"/>
    <property type="match status" value="3"/>
</dbReference>
<keyword evidence="2" id="KW-0732">Signal</keyword>
<name>A0ABN7T302_OIKDI</name>
<keyword evidence="1 5" id="KW-0245">EGF-like domain</keyword>
<keyword evidence="8" id="KW-1185">Reference proteome</keyword>
<dbReference type="InterPro" id="IPR049883">
    <property type="entry name" value="NOTCH1_EGF-like"/>
</dbReference>
<dbReference type="InterPro" id="IPR001881">
    <property type="entry name" value="EGF-like_Ca-bd_dom"/>
</dbReference>
<evidence type="ECO:0000256" key="4">
    <source>
        <dbReference type="ARBA" id="ARBA00023157"/>
    </source>
</evidence>
<evidence type="ECO:0000313" key="8">
    <source>
        <dbReference type="Proteomes" id="UP001158576"/>
    </source>
</evidence>
<dbReference type="PROSITE" id="PS01187">
    <property type="entry name" value="EGF_CA"/>
    <property type="match status" value="2"/>
</dbReference>
<organism evidence="7 8">
    <name type="scientific">Oikopleura dioica</name>
    <name type="common">Tunicate</name>
    <dbReference type="NCBI Taxonomy" id="34765"/>
    <lineage>
        <taxon>Eukaryota</taxon>
        <taxon>Metazoa</taxon>
        <taxon>Chordata</taxon>
        <taxon>Tunicata</taxon>
        <taxon>Appendicularia</taxon>
        <taxon>Copelata</taxon>
        <taxon>Oikopleuridae</taxon>
        <taxon>Oikopleura</taxon>
    </lineage>
</organism>
<gene>
    <name evidence="7" type="ORF">OKIOD_LOCUS12900</name>
</gene>
<dbReference type="PROSITE" id="PS50026">
    <property type="entry name" value="EGF_3"/>
    <property type="match status" value="2"/>
</dbReference>
<dbReference type="InterPro" id="IPR050751">
    <property type="entry name" value="ECM_structural_protein"/>
</dbReference>
<evidence type="ECO:0000259" key="6">
    <source>
        <dbReference type="PROSITE" id="PS50026"/>
    </source>
</evidence>
<dbReference type="PANTHER" id="PTHR24034:SF209">
    <property type="entry name" value="EGF-LIKE DOMAIN-CONTAINING PROTEIN"/>
    <property type="match status" value="1"/>
</dbReference>
<feature type="domain" description="EGF-like" evidence="6">
    <location>
        <begin position="299"/>
        <end position="339"/>
    </location>
</feature>
<evidence type="ECO:0000256" key="5">
    <source>
        <dbReference type="PROSITE-ProRule" id="PRU00076"/>
    </source>
</evidence>
<dbReference type="Proteomes" id="UP001158576">
    <property type="component" value="Chromosome 2"/>
</dbReference>
<reference evidence="7 8" key="1">
    <citation type="submission" date="2021-04" db="EMBL/GenBank/DDBJ databases">
        <authorList>
            <person name="Bliznina A."/>
        </authorList>
    </citation>
    <scope>NUCLEOTIDE SEQUENCE [LARGE SCALE GENOMIC DNA]</scope>
</reference>
<keyword evidence="3" id="KW-0677">Repeat</keyword>
<dbReference type="InterPro" id="IPR018097">
    <property type="entry name" value="EGF_Ca-bd_CS"/>
</dbReference>
<protein>
    <submittedName>
        <fullName evidence="7">Oidioi.mRNA.OKI2018_I69.chr2.g4135.t2.cds</fullName>
    </submittedName>
</protein>
<evidence type="ECO:0000256" key="2">
    <source>
        <dbReference type="ARBA" id="ARBA00022729"/>
    </source>
</evidence>
<keyword evidence="4" id="KW-1015">Disulfide bond</keyword>
<dbReference type="Gene3D" id="2.10.25.10">
    <property type="entry name" value="Laminin"/>
    <property type="match status" value="2"/>
</dbReference>
<dbReference type="InterPro" id="IPR000742">
    <property type="entry name" value="EGF"/>
</dbReference>
<comment type="caution">
    <text evidence="5">Lacks conserved residue(s) required for the propagation of feature annotation.</text>
</comment>
<evidence type="ECO:0000256" key="1">
    <source>
        <dbReference type="ARBA" id="ARBA00022536"/>
    </source>
</evidence>
<feature type="domain" description="EGF-like" evidence="6">
    <location>
        <begin position="124"/>
        <end position="160"/>
    </location>
</feature>
<proteinExistence type="predicted"/>
<dbReference type="Pfam" id="PF07645">
    <property type="entry name" value="EGF_CA"/>
    <property type="match status" value="2"/>
</dbReference>
<evidence type="ECO:0000313" key="7">
    <source>
        <dbReference type="EMBL" id="CAG5109616.1"/>
    </source>
</evidence>
<evidence type="ECO:0000256" key="3">
    <source>
        <dbReference type="ARBA" id="ARBA00022737"/>
    </source>
</evidence>
<sequence>MIIRYQRVFIFLSACDAWQLSSTEPIVYNVGNPRIECREGDDFTGTCEDLQVCIDQGLCDHGQDPWESAICASYNEELRCFYQTDLRWTWGWDPNIHQIICDKGLKTSWQIDDNNFFTKIICEGIDECSPNPCGENSYCYDFYVGYECECDYGFKYDEIEEKCVDINECEIGDFDCGLFQNCINTDGFYECECMEEYICFCDSKQEIDDEHSDCEGKPFPEVVCYDNHPKNTNNVTCLDINYCFDHGSCHEMNRTVAETSAICAHTNDNFLCIGPLECEKGFLPAVHFEGSNAISSCLNIDECAYNLDDCGGGSKCVDTDGSFECECSGKPSLPSDYSDQDAWDIFEQEFLYDSLYPQRYNQTTKTCQEYDHCASSPCTNGICSNTGSKTEPYFECS</sequence>
<dbReference type="EMBL" id="OU015567">
    <property type="protein sequence ID" value="CAG5109616.1"/>
    <property type="molecule type" value="Genomic_DNA"/>
</dbReference>
<dbReference type="CDD" id="cd00054">
    <property type="entry name" value="EGF_CA"/>
    <property type="match status" value="1"/>
</dbReference>
<accession>A0ABN7T302</accession>